<dbReference type="InterPro" id="IPR006223">
    <property type="entry name" value="GcvT"/>
</dbReference>
<dbReference type="InterPro" id="IPR029043">
    <property type="entry name" value="GcvT/YgfZ_C"/>
</dbReference>
<dbReference type="Pfam" id="PF08669">
    <property type="entry name" value="GCV_T_C"/>
    <property type="match status" value="1"/>
</dbReference>
<evidence type="ECO:0000256" key="2">
    <source>
        <dbReference type="ARBA" id="ARBA00012616"/>
    </source>
</evidence>
<dbReference type="InterPro" id="IPR006222">
    <property type="entry name" value="GCVT_N"/>
</dbReference>
<keyword evidence="3 8" id="KW-0032">Aminotransferase</keyword>
<dbReference type="SUPFAM" id="SSF103025">
    <property type="entry name" value="Folate-binding domain"/>
    <property type="match status" value="1"/>
</dbReference>
<dbReference type="InterPro" id="IPR013977">
    <property type="entry name" value="GcvT_C"/>
</dbReference>
<evidence type="ECO:0000256" key="5">
    <source>
        <dbReference type="ARBA" id="ARBA00031395"/>
    </source>
</evidence>
<feature type="domain" description="Aminomethyltransferase C-terminal" evidence="10">
    <location>
        <begin position="328"/>
        <end position="406"/>
    </location>
</feature>
<dbReference type="SUPFAM" id="SSF101790">
    <property type="entry name" value="Aminomethyltransferase beta-barrel domain"/>
    <property type="match status" value="1"/>
</dbReference>
<dbReference type="GO" id="GO:0008483">
    <property type="term" value="F:transaminase activity"/>
    <property type="evidence" value="ECO:0007669"/>
    <property type="project" value="UniProtKB-KW"/>
</dbReference>
<keyword evidence="12" id="KW-1185">Reference proteome</keyword>
<dbReference type="GO" id="GO:0005739">
    <property type="term" value="C:mitochondrion"/>
    <property type="evidence" value="ECO:0007669"/>
    <property type="project" value="UniProtKB-SubCell"/>
</dbReference>
<keyword evidence="4 8" id="KW-0808">Transferase</keyword>
<evidence type="ECO:0000256" key="4">
    <source>
        <dbReference type="ARBA" id="ARBA00022679"/>
    </source>
</evidence>
<comment type="function">
    <text evidence="8">The glycine cleavage system catalyzes the degradation of glycine.</text>
</comment>
<dbReference type="HOGENOM" id="CLU_007884_10_0_1"/>
<dbReference type="Gene3D" id="3.30.70.1400">
    <property type="entry name" value="Aminomethyltransferase beta-barrel domains"/>
    <property type="match status" value="1"/>
</dbReference>
<dbReference type="PANTHER" id="PTHR43757:SF2">
    <property type="entry name" value="AMINOMETHYLTRANSFERASE, MITOCHONDRIAL"/>
    <property type="match status" value="1"/>
</dbReference>
<dbReference type="EMBL" id="KN837255">
    <property type="protein sequence ID" value="KIJ30737.1"/>
    <property type="molecule type" value="Genomic_DNA"/>
</dbReference>
<dbReference type="PIRSF" id="PIRSF006487">
    <property type="entry name" value="GcvT"/>
    <property type="match status" value="1"/>
</dbReference>
<dbReference type="GO" id="GO:0006546">
    <property type="term" value="P:glycine catabolic process"/>
    <property type="evidence" value="ECO:0007669"/>
    <property type="project" value="InterPro"/>
</dbReference>
<dbReference type="FunFam" id="3.30.70.1400:FF:000001">
    <property type="entry name" value="Aminomethyltransferase"/>
    <property type="match status" value="1"/>
</dbReference>
<evidence type="ECO:0000313" key="12">
    <source>
        <dbReference type="Proteomes" id="UP000054279"/>
    </source>
</evidence>
<dbReference type="Gene3D" id="3.30.1360.120">
    <property type="entry name" value="Probable tRNA modification gtpase trme, domain 1"/>
    <property type="match status" value="1"/>
</dbReference>
<comment type="subcellular location">
    <subcellularLocation>
        <location evidence="8">Mitochondrion</location>
    </subcellularLocation>
</comment>
<organism evidence="11 12">
    <name type="scientific">Sphaerobolus stellatus (strain SS14)</name>
    <dbReference type="NCBI Taxonomy" id="990650"/>
    <lineage>
        <taxon>Eukaryota</taxon>
        <taxon>Fungi</taxon>
        <taxon>Dikarya</taxon>
        <taxon>Basidiomycota</taxon>
        <taxon>Agaricomycotina</taxon>
        <taxon>Agaricomycetes</taxon>
        <taxon>Phallomycetidae</taxon>
        <taxon>Geastrales</taxon>
        <taxon>Sphaerobolaceae</taxon>
        <taxon>Sphaerobolus</taxon>
    </lineage>
</organism>
<dbReference type="OrthoDB" id="10263536at2759"/>
<dbReference type="InterPro" id="IPR027266">
    <property type="entry name" value="TrmE/GcvT-like"/>
</dbReference>
<dbReference type="NCBIfam" id="TIGR00528">
    <property type="entry name" value="gcvT"/>
    <property type="match status" value="1"/>
</dbReference>
<evidence type="ECO:0000313" key="11">
    <source>
        <dbReference type="EMBL" id="KIJ30737.1"/>
    </source>
</evidence>
<evidence type="ECO:0000256" key="8">
    <source>
        <dbReference type="RuleBase" id="RU003981"/>
    </source>
</evidence>
<dbReference type="Proteomes" id="UP000054279">
    <property type="component" value="Unassembled WGS sequence"/>
</dbReference>
<dbReference type="InterPro" id="IPR028896">
    <property type="entry name" value="GcvT/YgfZ/DmdA"/>
</dbReference>
<name>A0A0C9UP87_SPHS4</name>
<dbReference type="FunFam" id="2.40.30.110:FF:000002">
    <property type="entry name" value="Aminomethyltransferase"/>
    <property type="match status" value="1"/>
</dbReference>
<dbReference type="GO" id="GO:0004047">
    <property type="term" value="F:aminomethyltransferase activity"/>
    <property type="evidence" value="ECO:0007669"/>
    <property type="project" value="UniProtKB-EC"/>
</dbReference>
<dbReference type="GO" id="GO:0005960">
    <property type="term" value="C:glycine cleavage complex"/>
    <property type="evidence" value="ECO:0007669"/>
    <property type="project" value="InterPro"/>
</dbReference>
<dbReference type="Gene3D" id="4.10.1250.10">
    <property type="entry name" value="Aminomethyltransferase fragment"/>
    <property type="match status" value="1"/>
</dbReference>
<evidence type="ECO:0000259" key="10">
    <source>
        <dbReference type="Pfam" id="PF08669"/>
    </source>
</evidence>
<reference evidence="11 12" key="1">
    <citation type="submission" date="2014-06" db="EMBL/GenBank/DDBJ databases">
        <title>Evolutionary Origins and Diversification of the Mycorrhizal Mutualists.</title>
        <authorList>
            <consortium name="DOE Joint Genome Institute"/>
            <consortium name="Mycorrhizal Genomics Consortium"/>
            <person name="Kohler A."/>
            <person name="Kuo A."/>
            <person name="Nagy L.G."/>
            <person name="Floudas D."/>
            <person name="Copeland A."/>
            <person name="Barry K.W."/>
            <person name="Cichocki N."/>
            <person name="Veneault-Fourrey C."/>
            <person name="LaButti K."/>
            <person name="Lindquist E.A."/>
            <person name="Lipzen A."/>
            <person name="Lundell T."/>
            <person name="Morin E."/>
            <person name="Murat C."/>
            <person name="Riley R."/>
            <person name="Ohm R."/>
            <person name="Sun H."/>
            <person name="Tunlid A."/>
            <person name="Henrissat B."/>
            <person name="Grigoriev I.V."/>
            <person name="Hibbett D.S."/>
            <person name="Martin F."/>
        </authorList>
    </citation>
    <scope>NUCLEOTIDE SEQUENCE [LARGE SCALE GENOMIC DNA]</scope>
    <source>
        <strain evidence="11 12">SS14</strain>
    </source>
</reference>
<protein>
    <recommendedName>
        <fullName evidence="2 8">Aminomethyltransferase</fullName>
        <ecNumber evidence="2 8">2.1.2.10</ecNumber>
    </recommendedName>
    <alternativeName>
        <fullName evidence="5 8">Glycine cleavage system T protein</fullName>
    </alternativeName>
</protein>
<evidence type="ECO:0000256" key="3">
    <source>
        <dbReference type="ARBA" id="ARBA00022576"/>
    </source>
</evidence>
<proteinExistence type="inferred from homology"/>
<accession>A0A0C9UP87</accession>
<dbReference type="Pfam" id="PF01571">
    <property type="entry name" value="GCV_T"/>
    <property type="match status" value="1"/>
</dbReference>
<comment type="subunit">
    <text evidence="8">The glycine cleavage system is composed of four proteins: P, T, L and H.</text>
</comment>
<evidence type="ECO:0000259" key="9">
    <source>
        <dbReference type="Pfam" id="PF01571"/>
    </source>
</evidence>
<sequence>MSRSARLSGIIQRHSRQTLTSCSSSRRALGNVRLFANATGDLKKTALYDFHVASKAKMVPFAGYSMPLQYGAVGQVASHQHVRNEVGLFDVGHMVQSIIRGPSATAFLERLTPSSLHALNPFSSTLSVLLNENGGIIDDLMVTKHSDQEFYVVTNAGRRDRDLTWITEQLRIWNEGRDDKVELEILEDWGLVALQGPKAAEYLQKLTDADLKPLTFGRAAHITVGGVKVHVARGGYTGEDGFEISIPPEHTVGLTELLTQPPVQLTGLGARDSLRLEAGLCLYGHDLNEQTSPIEASLNWLVAKNRRESGDFIGAETVLKHLKEGPPRRRVGFTVEGAPAREGAEIISKENEPIGKVTSGIPSPSLQGVNIAMGYVKNGYHKKGTEVQIQVRNKPRKAILTSMPFVPTNYWRG</sequence>
<comment type="similarity">
    <text evidence="1 8">Belongs to the GcvT family.</text>
</comment>
<feature type="domain" description="GCVT N-terminal" evidence="9">
    <location>
        <begin position="47"/>
        <end position="305"/>
    </location>
</feature>
<evidence type="ECO:0000256" key="1">
    <source>
        <dbReference type="ARBA" id="ARBA00008609"/>
    </source>
</evidence>
<evidence type="ECO:0000256" key="7">
    <source>
        <dbReference type="PIRSR" id="PIRSR006487-1"/>
    </source>
</evidence>
<dbReference type="PANTHER" id="PTHR43757">
    <property type="entry name" value="AMINOMETHYLTRANSFERASE"/>
    <property type="match status" value="1"/>
</dbReference>
<keyword evidence="8" id="KW-0496">Mitochondrion</keyword>
<keyword evidence="8" id="KW-0809">Transit peptide</keyword>
<evidence type="ECO:0000256" key="6">
    <source>
        <dbReference type="ARBA" id="ARBA00047665"/>
    </source>
</evidence>
<dbReference type="Gene3D" id="2.40.30.110">
    <property type="entry name" value="Aminomethyltransferase beta-barrel domains"/>
    <property type="match status" value="1"/>
</dbReference>
<feature type="binding site" evidence="7">
    <location>
        <position position="243"/>
    </location>
    <ligand>
        <name>substrate</name>
    </ligand>
</feature>
<dbReference type="EC" id="2.1.2.10" evidence="2 8"/>
<dbReference type="AlphaFoldDB" id="A0A0C9UP87"/>
<dbReference type="NCBIfam" id="NF001567">
    <property type="entry name" value="PRK00389.1"/>
    <property type="match status" value="1"/>
</dbReference>
<gene>
    <name evidence="11" type="ORF">M422DRAFT_214469</name>
</gene>
<comment type="catalytic activity">
    <reaction evidence="6 8">
        <text>N(6)-[(R)-S(8)-aminomethyldihydrolipoyl]-L-lysyl-[protein] + (6S)-5,6,7,8-tetrahydrofolate = N(6)-[(R)-dihydrolipoyl]-L-lysyl-[protein] + (6R)-5,10-methylene-5,6,7,8-tetrahydrofolate + NH4(+)</text>
        <dbReference type="Rhea" id="RHEA:16945"/>
        <dbReference type="Rhea" id="RHEA-COMP:10475"/>
        <dbReference type="Rhea" id="RHEA-COMP:10492"/>
        <dbReference type="ChEBI" id="CHEBI:15636"/>
        <dbReference type="ChEBI" id="CHEBI:28938"/>
        <dbReference type="ChEBI" id="CHEBI:57453"/>
        <dbReference type="ChEBI" id="CHEBI:83100"/>
        <dbReference type="ChEBI" id="CHEBI:83143"/>
        <dbReference type="EC" id="2.1.2.10"/>
    </reaction>
</comment>